<comment type="caution">
    <text evidence="2">The sequence shown here is derived from an EMBL/GenBank/DDBJ whole genome shotgun (WGS) entry which is preliminary data.</text>
</comment>
<accession>A0ABQ9W1A7</accession>
<evidence type="ECO:0000313" key="3">
    <source>
        <dbReference type="Proteomes" id="UP001266305"/>
    </source>
</evidence>
<sequence>MVHWTGENSSVSDLRALAAAPARDPAGHSGGTATAPTRDHPAVIRGVRGDLGTWVTSAAPLLASGHRLLGERSSDSCACLTTGDIPTDFGILGYLGDSLLASRSWVTEEVPRDFGRLQVIEGHPSSVSAPAPPGLHRLSVTFWDFGLRDPPLPGLPRTPRWRLRRLRDFPQSA</sequence>
<feature type="region of interest" description="Disordered" evidence="1">
    <location>
        <begin position="19"/>
        <end position="41"/>
    </location>
</feature>
<dbReference type="EMBL" id="JASSZA010000003">
    <property type="protein sequence ID" value="KAK2115430.1"/>
    <property type="molecule type" value="Genomic_DNA"/>
</dbReference>
<protein>
    <submittedName>
        <fullName evidence="2">Uncharacterized protein</fullName>
    </submittedName>
</protein>
<name>A0ABQ9W1A7_SAGOE</name>
<dbReference type="Proteomes" id="UP001266305">
    <property type="component" value="Unassembled WGS sequence"/>
</dbReference>
<keyword evidence="3" id="KW-1185">Reference proteome</keyword>
<organism evidence="2 3">
    <name type="scientific">Saguinus oedipus</name>
    <name type="common">Cotton-top tamarin</name>
    <name type="synonym">Oedipomidas oedipus</name>
    <dbReference type="NCBI Taxonomy" id="9490"/>
    <lineage>
        <taxon>Eukaryota</taxon>
        <taxon>Metazoa</taxon>
        <taxon>Chordata</taxon>
        <taxon>Craniata</taxon>
        <taxon>Vertebrata</taxon>
        <taxon>Euteleostomi</taxon>
        <taxon>Mammalia</taxon>
        <taxon>Eutheria</taxon>
        <taxon>Euarchontoglires</taxon>
        <taxon>Primates</taxon>
        <taxon>Haplorrhini</taxon>
        <taxon>Platyrrhini</taxon>
        <taxon>Cebidae</taxon>
        <taxon>Callitrichinae</taxon>
        <taxon>Saguinus</taxon>
    </lineage>
</organism>
<evidence type="ECO:0000256" key="1">
    <source>
        <dbReference type="SAM" id="MobiDB-lite"/>
    </source>
</evidence>
<gene>
    <name evidence="2" type="ORF">P7K49_006056</name>
</gene>
<evidence type="ECO:0000313" key="2">
    <source>
        <dbReference type="EMBL" id="KAK2115430.1"/>
    </source>
</evidence>
<reference evidence="2 3" key="1">
    <citation type="submission" date="2023-05" db="EMBL/GenBank/DDBJ databases">
        <title>B98-5 Cell Line De Novo Hybrid Assembly: An Optical Mapping Approach.</title>
        <authorList>
            <person name="Kananen K."/>
            <person name="Auerbach J.A."/>
            <person name="Kautto E."/>
            <person name="Blachly J.S."/>
        </authorList>
    </citation>
    <scope>NUCLEOTIDE SEQUENCE [LARGE SCALE GENOMIC DNA]</scope>
    <source>
        <strain evidence="2">B95-8</strain>
        <tissue evidence="2">Cell line</tissue>
    </source>
</reference>
<proteinExistence type="predicted"/>